<keyword evidence="13" id="KW-1185">Reference proteome</keyword>
<dbReference type="Pfam" id="PF05649">
    <property type="entry name" value="Peptidase_M13_N"/>
    <property type="match status" value="2"/>
</dbReference>
<evidence type="ECO:0000313" key="13">
    <source>
        <dbReference type="Proteomes" id="UP000279259"/>
    </source>
</evidence>
<accession>A0A427YS30</accession>
<sequence>MAEPRPSTDEESAPLLDRDRRDPDSLFSALMHPTRPLSNLEKVLAAGSIILLLLMSTFIGLFAGAEVQLKKERASKGHDGTVTTTWTETATATSTKVTTTTVGSVPTGKPEASWRHGDAGELWAVIMSYIKAGDLGRRAADILDSLNTTADPCHDFYEFAVGGWVDSNEIPADRGIYSSFNVVADRNKKILLKVINSIDGTKTPNSAEESNQRKIKAVYESCMDLSQLNEVGIKPFVPLADFLIDTFGPVETEWRGSWDEAYEVPQELVARSDRLEELRVAAKTGGWVWERPTMERTEFLDNDDDVESLKPDTERRDRITKTLAWLHSRGVEGLVNFEIEGDAGGEDSQVQSLWLYQSFGGLPSKEYYEEAPILDLYQSVVAGMLTDIASNTHASSKHPKRDVFDEFLQELVEVEAEGWPWPWPGDDKGDGEDDGGKHPDVPGSKDEPLDKRMEKLAGKVVRFERELMRAGADPEYLFNPHFAYNPYPVQKVYKALPFLDIPAYLSTFAPRTYPENITVTHPPYLKAVSQIVEDTPDYVLSGYFVTRLAMTYAGALGQKTGVWKEARRLKEVLQGIKKGTEENRQDTCLNWLDGIVGYIVGREFVHEAFSAEAKKEGEDIINSIVKAFHDKLPHISWMDAESAKAAQKKAEAIIPKVGYPLTPDTTNPGALQFWYRMLEIKGDDFFGNVLRSTLVEEARTWQTLGRKRDRQTWVMYPQTVNAYYSPPDGEIVFPAGILQPPFYDFSWPAHLKYGSFGAVAAHELTHAFDNSGSQYDEKGRLRDWWTNETVAAFEEKAQCIAKQYSKYYIVGPDGKKEHINGNLTNGEDIADSGLAQAFTAWKSSLSNNDAPLRLPGLEHYTPEQLFFISFGRTWETLIRPQTAVVRIRTDPHSPGYWRAVGTLRNLPAFHQAFDCPVGSRDRADQPGTDEPAQGRAVSALVMIRRRDDSGSDRFPL</sequence>
<keyword evidence="6" id="KW-0862">Zinc</keyword>
<dbReference type="Gene3D" id="1.10.1380.10">
    <property type="entry name" value="Neutral endopeptidase , domain2"/>
    <property type="match status" value="1"/>
</dbReference>
<evidence type="ECO:0000256" key="2">
    <source>
        <dbReference type="ARBA" id="ARBA00007357"/>
    </source>
</evidence>
<dbReference type="Gene3D" id="3.40.390.10">
    <property type="entry name" value="Collagenase (Catalytic Domain)"/>
    <property type="match status" value="1"/>
</dbReference>
<keyword evidence="3" id="KW-0645">Protease</keyword>
<reference evidence="12 13" key="1">
    <citation type="submission" date="2018-11" db="EMBL/GenBank/DDBJ databases">
        <title>Genome sequence of Saitozyma podzolica DSM 27192.</title>
        <authorList>
            <person name="Aliyu H."/>
            <person name="Gorte O."/>
            <person name="Ochsenreither K."/>
        </authorList>
    </citation>
    <scope>NUCLEOTIDE SEQUENCE [LARGE SCALE GENOMIC DNA]</scope>
    <source>
        <strain evidence="12 13">DSM 27192</strain>
    </source>
</reference>
<comment type="cofactor">
    <cofactor evidence="1">
        <name>Zn(2+)</name>
        <dbReference type="ChEBI" id="CHEBI:29105"/>
    </cofactor>
</comment>
<feature type="transmembrane region" description="Helical" evidence="9">
    <location>
        <begin position="43"/>
        <end position="65"/>
    </location>
</feature>
<evidence type="ECO:0000256" key="7">
    <source>
        <dbReference type="ARBA" id="ARBA00023049"/>
    </source>
</evidence>
<evidence type="ECO:0000259" key="11">
    <source>
        <dbReference type="Pfam" id="PF05649"/>
    </source>
</evidence>
<comment type="caution">
    <text evidence="12">The sequence shown here is derived from an EMBL/GenBank/DDBJ whole genome shotgun (WGS) entry which is preliminary data.</text>
</comment>
<evidence type="ECO:0000256" key="6">
    <source>
        <dbReference type="ARBA" id="ARBA00022833"/>
    </source>
</evidence>
<feature type="region of interest" description="Disordered" evidence="8">
    <location>
        <begin position="1"/>
        <end position="22"/>
    </location>
</feature>
<dbReference type="InterPro" id="IPR008753">
    <property type="entry name" value="Peptidase_M13_N"/>
</dbReference>
<evidence type="ECO:0000259" key="10">
    <source>
        <dbReference type="Pfam" id="PF01431"/>
    </source>
</evidence>
<dbReference type="GO" id="GO:0016485">
    <property type="term" value="P:protein processing"/>
    <property type="evidence" value="ECO:0007669"/>
    <property type="project" value="TreeGrafter"/>
</dbReference>
<dbReference type="GO" id="GO:0004222">
    <property type="term" value="F:metalloendopeptidase activity"/>
    <property type="evidence" value="ECO:0007669"/>
    <property type="project" value="InterPro"/>
</dbReference>
<dbReference type="EMBL" id="RSCD01000003">
    <property type="protein sequence ID" value="RSH93933.1"/>
    <property type="molecule type" value="Genomic_DNA"/>
</dbReference>
<evidence type="ECO:0008006" key="14">
    <source>
        <dbReference type="Google" id="ProtNLM"/>
    </source>
</evidence>
<keyword evidence="5" id="KW-0378">Hydrolase</keyword>
<feature type="domain" description="Peptidase M13 N-terminal" evidence="11">
    <location>
        <begin position="152"/>
        <end position="255"/>
    </location>
</feature>
<evidence type="ECO:0000256" key="3">
    <source>
        <dbReference type="ARBA" id="ARBA00022670"/>
    </source>
</evidence>
<keyword evidence="9" id="KW-0472">Membrane</keyword>
<evidence type="ECO:0000256" key="8">
    <source>
        <dbReference type="SAM" id="MobiDB-lite"/>
    </source>
</evidence>
<evidence type="ECO:0000256" key="5">
    <source>
        <dbReference type="ARBA" id="ARBA00022801"/>
    </source>
</evidence>
<dbReference type="OrthoDB" id="6475849at2759"/>
<gene>
    <name evidence="12" type="ORF">EHS25_006585</name>
</gene>
<protein>
    <recommendedName>
        <fullName evidence="14">Endothelin-converting enzyme 1</fullName>
    </recommendedName>
</protein>
<dbReference type="PRINTS" id="PR00786">
    <property type="entry name" value="NEPRILYSIN"/>
</dbReference>
<dbReference type="InterPro" id="IPR000718">
    <property type="entry name" value="Peptidase_M13"/>
</dbReference>
<dbReference type="InterPro" id="IPR018497">
    <property type="entry name" value="Peptidase_M13_C"/>
</dbReference>
<dbReference type="GO" id="GO:0046872">
    <property type="term" value="F:metal ion binding"/>
    <property type="evidence" value="ECO:0007669"/>
    <property type="project" value="UniProtKB-KW"/>
</dbReference>
<dbReference type="Proteomes" id="UP000279259">
    <property type="component" value="Unassembled WGS sequence"/>
</dbReference>
<dbReference type="CDD" id="cd08662">
    <property type="entry name" value="M13"/>
    <property type="match status" value="1"/>
</dbReference>
<feature type="domain" description="Peptidase M13 N-terminal" evidence="11">
    <location>
        <begin position="313"/>
        <end position="660"/>
    </location>
</feature>
<dbReference type="InterPro" id="IPR024079">
    <property type="entry name" value="MetalloPept_cat_dom_sf"/>
</dbReference>
<comment type="similarity">
    <text evidence="2">Belongs to the peptidase M13 family.</text>
</comment>
<dbReference type="SUPFAM" id="SSF55486">
    <property type="entry name" value="Metalloproteases ('zincins'), catalytic domain"/>
    <property type="match status" value="2"/>
</dbReference>
<evidence type="ECO:0000256" key="1">
    <source>
        <dbReference type="ARBA" id="ARBA00001947"/>
    </source>
</evidence>
<dbReference type="STRING" id="1890683.A0A427YS30"/>
<proteinExistence type="inferred from homology"/>
<dbReference type="GO" id="GO:0005886">
    <property type="term" value="C:plasma membrane"/>
    <property type="evidence" value="ECO:0007669"/>
    <property type="project" value="TreeGrafter"/>
</dbReference>
<organism evidence="12 13">
    <name type="scientific">Saitozyma podzolica</name>
    <dbReference type="NCBI Taxonomy" id="1890683"/>
    <lineage>
        <taxon>Eukaryota</taxon>
        <taxon>Fungi</taxon>
        <taxon>Dikarya</taxon>
        <taxon>Basidiomycota</taxon>
        <taxon>Agaricomycotina</taxon>
        <taxon>Tremellomycetes</taxon>
        <taxon>Tremellales</taxon>
        <taxon>Trimorphomycetaceae</taxon>
        <taxon>Saitozyma</taxon>
    </lineage>
</organism>
<name>A0A427YS30_9TREE</name>
<keyword evidence="9" id="KW-1133">Transmembrane helix</keyword>
<dbReference type="AlphaFoldDB" id="A0A427YS30"/>
<evidence type="ECO:0000256" key="9">
    <source>
        <dbReference type="SAM" id="Phobius"/>
    </source>
</evidence>
<evidence type="ECO:0000313" key="12">
    <source>
        <dbReference type="EMBL" id="RSH93933.1"/>
    </source>
</evidence>
<keyword evidence="9" id="KW-0812">Transmembrane</keyword>
<keyword evidence="7" id="KW-0482">Metalloprotease</keyword>
<dbReference type="InterPro" id="IPR042089">
    <property type="entry name" value="Peptidase_M13_dom_2"/>
</dbReference>
<feature type="region of interest" description="Disordered" evidence="8">
    <location>
        <begin position="917"/>
        <end position="936"/>
    </location>
</feature>
<feature type="domain" description="Peptidase M13 C-terminal" evidence="10">
    <location>
        <begin position="721"/>
        <end position="920"/>
    </location>
</feature>
<keyword evidence="4" id="KW-0479">Metal-binding</keyword>
<evidence type="ECO:0000256" key="4">
    <source>
        <dbReference type="ARBA" id="ARBA00022723"/>
    </source>
</evidence>
<feature type="region of interest" description="Disordered" evidence="8">
    <location>
        <begin position="419"/>
        <end position="449"/>
    </location>
</feature>
<feature type="compositionally biased region" description="Basic and acidic residues" evidence="8">
    <location>
        <begin position="434"/>
        <end position="449"/>
    </location>
</feature>
<dbReference type="PROSITE" id="PS51885">
    <property type="entry name" value="NEPRILYSIN"/>
    <property type="match status" value="1"/>
</dbReference>
<dbReference type="Pfam" id="PF01431">
    <property type="entry name" value="Peptidase_M13"/>
    <property type="match status" value="1"/>
</dbReference>
<dbReference type="PANTHER" id="PTHR11733:SF167">
    <property type="entry name" value="FI17812P1-RELATED"/>
    <property type="match status" value="1"/>
</dbReference>
<dbReference type="PANTHER" id="PTHR11733">
    <property type="entry name" value="ZINC METALLOPROTEASE FAMILY M13 NEPRILYSIN-RELATED"/>
    <property type="match status" value="1"/>
</dbReference>